<dbReference type="InterPro" id="IPR018977">
    <property type="entry name" value="NurA_domain"/>
</dbReference>
<protein>
    <submittedName>
        <fullName evidence="2">DNA double-strand break repair nuclease NurA</fullName>
    </submittedName>
</protein>
<evidence type="ECO:0000313" key="2">
    <source>
        <dbReference type="EMBL" id="TFZ41416.1"/>
    </source>
</evidence>
<dbReference type="AlphaFoldDB" id="A0A4Z0D914"/>
<comment type="caution">
    <text evidence="2">The sequence shown here is derived from an EMBL/GenBank/DDBJ whole genome shotgun (WGS) entry which is preliminary data.</text>
</comment>
<dbReference type="Pfam" id="PF09376">
    <property type="entry name" value="NurA"/>
    <property type="match status" value="1"/>
</dbReference>
<keyword evidence="3" id="KW-1185">Reference proteome</keyword>
<dbReference type="Proteomes" id="UP000298381">
    <property type="component" value="Unassembled WGS sequence"/>
</dbReference>
<evidence type="ECO:0000259" key="1">
    <source>
        <dbReference type="SMART" id="SM00933"/>
    </source>
</evidence>
<dbReference type="OrthoDB" id="2986419at2"/>
<reference evidence="2 3" key="1">
    <citation type="submission" date="2019-03" db="EMBL/GenBank/DDBJ databases">
        <title>Draft genome sequence data and analysis of a Fermenting Bacterium, Soehngenia longevitae strain 1933PT, isolated from petroleum reservoir in Azerbaijan.</title>
        <authorList>
            <person name="Grouzdev D.S."/>
            <person name="Bidzhieva S.K."/>
            <person name="Sokolova D.S."/>
            <person name="Tourova T.P."/>
            <person name="Poltaraus A.B."/>
            <person name="Nazina T.N."/>
        </authorList>
    </citation>
    <scope>NUCLEOTIDE SEQUENCE [LARGE SCALE GENOMIC DNA]</scope>
    <source>
        <strain evidence="2 3">1933P</strain>
    </source>
</reference>
<gene>
    <name evidence="2" type="ORF">E4100_02235</name>
</gene>
<dbReference type="RefSeq" id="WP_135270404.1">
    <property type="nucleotide sequence ID" value="NZ_SRIB01000002.1"/>
</dbReference>
<evidence type="ECO:0000313" key="3">
    <source>
        <dbReference type="Proteomes" id="UP000298381"/>
    </source>
</evidence>
<accession>A0A4Z0D914</accession>
<sequence>MFSINNELKTKLTDLNGAIARKYSPILNNDFDMKTFLEENIGSIIKLEKLSDRELSKIKDKGGIVAVDGSTNRKGGSFPHYIELYQGLAKSTNQDVEDVYLTDIYTPILSEIKENPLQDEEETDEKNRRLAQIEVKTALQSVKKRAPYALVMDGGLIRYTIYAKELWKELVEYCLLNDVILFGTIKDIKTKIIGEELKSKYKDLKGPLYDREILFGLLQYKEMLTIYDELNKKEQSGFSSGFIRSSLSPNVVGIDIIEEQKNLLFDMAKLILTLTPENSRGVPLFLDIVDKEVKITDDLIEALLERYLDKDIYERLFVSERDKRNL</sequence>
<name>A0A4Z0D914_9FIRM</name>
<organism evidence="2 3">
    <name type="scientific">Soehngenia longivitae</name>
    <dbReference type="NCBI Taxonomy" id="2562294"/>
    <lineage>
        <taxon>Bacteria</taxon>
        <taxon>Bacillati</taxon>
        <taxon>Bacillota</taxon>
        <taxon>Tissierellia</taxon>
        <taxon>Tissierellales</taxon>
        <taxon>Tissierellaceae</taxon>
        <taxon>Soehngenia</taxon>
    </lineage>
</organism>
<dbReference type="EMBL" id="SRIB01000002">
    <property type="protein sequence ID" value="TFZ41416.1"/>
    <property type="molecule type" value="Genomic_DNA"/>
</dbReference>
<feature type="domain" description="NurA" evidence="1">
    <location>
        <begin position="62"/>
        <end position="295"/>
    </location>
</feature>
<dbReference type="SMART" id="SM00933">
    <property type="entry name" value="NurA"/>
    <property type="match status" value="1"/>
</dbReference>
<proteinExistence type="predicted"/>